<evidence type="ECO:0000256" key="7">
    <source>
        <dbReference type="SAM" id="MobiDB-lite"/>
    </source>
</evidence>
<dbReference type="EMBL" id="WHJE01000207">
    <property type="protein sequence ID" value="KAE8762267.1"/>
    <property type="molecule type" value="Genomic_DNA"/>
</dbReference>
<name>A0A7J5UIS6_9MICO</name>
<feature type="region of interest" description="Disordered" evidence="7">
    <location>
        <begin position="1"/>
        <end position="20"/>
    </location>
</feature>
<evidence type="ECO:0000259" key="9">
    <source>
        <dbReference type="Pfam" id="PF03176"/>
    </source>
</evidence>
<dbReference type="SUPFAM" id="SSF82866">
    <property type="entry name" value="Multidrug efflux transporter AcrB transmembrane domain"/>
    <property type="match status" value="1"/>
</dbReference>
<evidence type="ECO:0000256" key="2">
    <source>
        <dbReference type="ARBA" id="ARBA00010157"/>
    </source>
</evidence>
<feature type="transmembrane region" description="Helical" evidence="8">
    <location>
        <begin position="311"/>
        <end position="332"/>
    </location>
</feature>
<sequence length="537" mass="54577">MPWSPAVTSSPPRLRDRSRRRGAVGRAVAVVLVLLVWLAIGGAGGMAQGTLSQVQENDQAAFLPASAESTRADAAARAFTDSTTLPALLVATAQGGGTLSPDQLAAAQSVAAAVPDLALPDGTRLADALTGPVVAVPAEDGEAVLVPVPLDSTKANELVGPEEDRLVNVVVDDLRALAGEQLPAAGLETWVTGPAGFVADLVAAFGGIDGILLGVALVVVLVILVVVYRSPSLPFAVLLTSVFGLCLAALVVKPLAGAGVLQLNGQGQGILSILVIGAATDYSLLLVARYREELTRYEHPAAAMRAAWRATLEPILASAGTVIAGLLCLLLSDLGSNSSLGPVAAIGIASAVLAALTLLPAMLLVAGRRSRYVFWPRIPRYAPAADDAAPVAADDGAPVAGDRATSTRARRSDRPGLWQRLSGFVARHDRPVWVITALVLVGLAAFVPTLRAQGTSDTDIFLTDVEAVAGEEVLARHFDVGQVQPVVVITDEATGERVRDAAAGVDGVIGATLLTDQAAQGGGAPGGGAPGGSGGRP</sequence>
<dbReference type="Pfam" id="PF03176">
    <property type="entry name" value="MMPL"/>
    <property type="match status" value="1"/>
</dbReference>
<organism evidence="10 11">
    <name type="scientific">Georgenia thermotolerans</name>
    <dbReference type="NCBI Taxonomy" id="527326"/>
    <lineage>
        <taxon>Bacteria</taxon>
        <taxon>Bacillati</taxon>
        <taxon>Actinomycetota</taxon>
        <taxon>Actinomycetes</taxon>
        <taxon>Micrococcales</taxon>
        <taxon>Bogoriellaceae</taxon>
        <taxon>Georgenia</taxon>
    </lineage>
</organism>
<comment type="similarity">
    <text evidence="2">Belongs to the resistance-nodulation-cell division (RND) (TC 2.A.6) family. MmpL subfamily.</text>
</comment>
<keyword evidence="3" id="KW-1003">Cell membrane</keyword>
<dbReference type="GO" id="GO:0005886">
    <property type="term" value="C:plasma membrane"/>
    <property type="evidence" value="ECO:0007669"/>
    <property type="project" value="UniProtKB-SubCell"/>
</dbReference>
<dbReference type="Proteomes" id="UP000451860">
    <property type="component" value="Unassembled WGS sequence"/>
</dbReference>
<comment type="subcellular location">
    <subcellularLocation>
        <location evidence="1">Cell membrane</location>
        <topology evidence="1">Multi-pass membrane protein</topology>
    </subcellularLocation>
</comment>
<evidence type="ECO:0000256" key="5">
    <source>
        <dbReference type="ARBA" id="ARBA00022989"/>
    </source>
</evidence>
<evidence type="ECO:0000256" key="6">
    <source>
        <dbReference type="ARBA" id="ARBA00023136"/>
    </source>
</evidence>
<keyword evidence="4 8" id="KW-0812">Transmembrane</keyword>
<dbReference type="PANTHER" id="PTHR33406:SF6">
    <property type="entry name" value="MEMBRANE PROTEIN YDGH-RELATED"/>
    <property type="match status" value="1"/>
</dbReference>
<feature type="transmembrane region" description="Helical" evidence="8">
    <location>
        <begin position="235"/>
        <end position="256"/>
    </location>
</feature>
<dbReference type="PANTHER" id="PTHR33406">
    <property type="entry name" value="MEMBRANE PROTEIN MJ1562-RELATED"/>
    <property type="match status" value="1"/>
</dbReference>
<reference evidence="10 11" key="1">
    <citation type="submission" date="2019-10" db="EMBL/GenBank/DDBJ databases">
        <title>Georgenia wutianyii sp. nov. and Georgenia yuyongxinii sp. nov. isolated from plateau pika (Ochotona curzoniae) in the Qinghai-Tibet plateau of China.</title>
        <authorList>
            <person name="Tian Z."/>
        </authorList>
    </citation>
    <scope>NUCLEOTIDE SEQUENCE [LARGE SCALE GENOMIC DNA]</scope>
    <source>
        <strain evidence="10 11">DSM 21501</strain>
    </source>
</reference>
<dbReference type="AlphaFoldDB" id="A0A7J5UIS6"/>
<keyword evidence="6 8" id="KW-0472">Membrane</keyword>
<keyword evidence="11" id="KW-1185">Reference proteome</keyword>
<evidence type="ECO:0000313" key="10">
    <source>
        <dbReference type="EMBL" id="KAE8762267.1"/>
    </source>
</evidence>
<gene>
    <name evidence="10" type="ORF">GB883_20215</name>
</gene>
<dbReference type="InterPro" id="IPR004869">
    <property type="entry name" value="MMPL_dom"/>
</dbReference>
<dbReference type="OrthoDB" id="2365435at2"/>
<feature type="transmembrane region" description="Helical" evidence="8">
    <location>
        <begin position="344"/>
        <end position="367"/>
    </location>
</feature>
<evidence type="ECO:0000256" key="8">
    <source>
        <dbReference type="SAM" id="Phobius"/>
    </source>
</evidence>
<comment type="caution">
    <text evidence="10">The sequence shown here is derived from an EMBL/GenBank/DDBJ whole genome shotgun (WGS) entry which is preliminary data.</text>
</comment>
<evidence type="ECO:0000256" key="1">
    <source>
        <dbReference type="ARBA" id="ARBA00004651"/>
    </source>
</evidence>
<evidence type="ECO:0000313" key="11">
    <source>
        <dbReference type="Proteomes" id="UP000451860"/>
    </source>
</evidence>
<feature type="non-terminal residue" evidence="10">
    <location>
        <position position="537"/>
    </location>
</feature>
<feature type="transmembrane region" description="Helical" evidence="8">
    <location>
        <begin position="432"/>
        <end position="450"/>
    </location>
</feature>
<accession>A0A7J5UIS6</accession>
<evidence type="ECO:0000256" key="3">
    <source>
        <dbReference type="ARBA" id="ARBA00022475"/>
    </source>
</evidence>
<dbReference type="Gene3D" id="1.20.1640.10">
    <property type="entry name" value="Multidrug efflux transporter AcrB transmembrane domain"/>
    <property type="match status" value="1"/>
</dbReference>
<feature type="transmembrane region" description="Helical" evidence="8">
    <location>
        <begin position="268"/>
        <end position="290"/>
    </location>
</feature>
<protein>
    <submittedName>
        <fullName evidence="10">MMPL family transporter</fullName>
    </submittedName>
</protein>
<evidence type="ECO:0000256" key="4">
    <source>
        <dbReference type="ARBA" id="ARBA00022692"/>
    </source>
</evidence>
<dbReference type="InterPro" id="IPR050545">
    <property type="entry name" value="Mycobact_MmpL"/>
</dbReference>
<feature type="transmembrane region" description="Helical" evidence="8">
    <location>
        <begin position="201"/>
        <end position="228"/>
    </location>
</feature>
<keyword evidence="5 8" id="KW-1133">Transmembrane helix</keyword>
<feature type="domain" description="Membrane transport protein MMPL" evidence="9">
    <location>
        <begin position="62"/>
        <end position="378"/>
    </location>
</feature>
<feature type="compositionally biased region" description="Polar residues" evidence="7">
    <location>
        <begin position="1"/>
        <end position="11"/>
    </location>
</feature>
<proteinExistence type="inferred from homology"/>
<dbReference type="RefSeq" id="WP_152359902.1">
    <property type="nucleotide sequence ID" value="NZ_WHJE01000207.1"/>
</dbReference>